<comment type="caution">
    <text evidence="2">The sequence shown here is derived from an EMBL/GenBank/DDBJ whole genome shotgun (WGS) entry which is preliminary data.</text>
</comment>
<sequence length="112" mass="12494">MSRPRLNRKLVLESRDRVPDGAGGKTRNWEALGTLWAEVTARSGRERSSAGLPVSRSSYEIKVRAAPVGSPSRPRPDQRFREGERIYAIRAVTETDSGSRYLVCYADEEVTA</sequence>
<proteinExistence type="predicted"/>
<dbReference type="InterPro" id="IPR038666">
    <property type="entry name" value="SSP1_head-tail_sf"/>
</dbReference>
<keyword evidence="3" id="KW-1185">Reference proteome</keyword>
<name>A0A225NZK7_9RHOB</name>
<dbReference type="Proteomes" id="UP000215377">
    <property type="component" value="Unassembled WGS sequence"/>
</dbReference>
<dbReference type="InterPro" id="IPR008767">
    <property type="entry name" value="Phage_SPP1_head-tail_adaptor"/>
</dbReference>
<dbReference type="EMBL" id="AQQR01000001">
    <property type="protein sequence ID" value="OWU77516.1"/>
    <property type="molecule type" value="Genomic_DNA"/>
</dbReference>
<evidence type="ECO:0000313" key="2">
    <source>
        <dbReference type="EMBL" id="OWU77516.1"/>
    </source>
</evidence>
<feature type="region of interest" description="Disordered" evidence="1">
    <location>
        <begin position="1"/>
        <end position="25"/>
    </location>
</feature>
<feature type="compositionally biased region" description="Basic and acidic residues" evidence="1">
    <location>
        <begin position="10"/>
        <end position="19"/>
    </location>
</feature>
<protein>
    <submittedName>
        <fullName evidence="2">Tail protein</fullName>
    </submittedName>
</protein>
<reference evidence="2 3" key="1">
    <citation type="submission" date="2013-04" db="EMBL/GenBank/DDBJ databases">
        <title>Oceanicola sp. 22II1-22F33 Genome Sequencing.</title>
        <authorList>
            <person name="Lai Q."/>
            <person name="Li G."/>
            <person name="Shao Z."/>
        </authorList>
    </citation>
    <scope>NUCLEOTIDE SEQUENCE [LARGE SCALE GENOMIC DNA]</scope>
    <source>
        <strain evidence="2 3">22II1-22F33</strain>
    </source>
</reference>
<evidence type="ECO:0000256" key="1">
    <source>
        <dbReference type="SAM" id="MobiDB-lite"/>
    </source>
</evidence>
<dbReference type="Gene3D" id="2.40.10.270">
    <property type="entry name" value="Bacteriophage SPP1 head-tail adaptor protein"/>
    <property type="match status" value="1"/>
</dbReference>
<evidence type="ECO:0000313" key="3">
    <source>
        <dbReference type="Proteomes" id="UP000215377"/>
    </source>
</evidence>
<dbReference type="AlphaFoldDB" id="A0A225NZK7"/>
<organism evidence="2 3">
    <name type="scientific">Marinibacterium profundimaris</name>
    <dbReference type="NCBI Taxonomy" id="1679460"/>
    <lineage>
        <taxon>Bacteria</taxon>
        <taxon>Pseudomonadati</taxon>
        <taxon>Pseudomonadota</taxon>
        <taxon>Alphaproteobacteria</taxon>
        <taxon>Rhodobacterales</taxon>
        <taxon>Paracoccaceae</taxon>
        <taxon>Marinibacterium</taxon>
    </lineage>
</organism>
<accession>A0A225NZK7</accession>
<dbReference type="OrthoDB" id="7570189at2"/>
<dbReference type="NCBIfam" id="TIGR01563">
    <property type="entry name" value="gp16_SPP1"/>
    <property type="match status" value="1"/>
</dbReference>
<gene>
    <name evidence="2" type="ORF">ATO3_02125</name>
</gene>
<dbReference type="Pfam" id="PF05521">
    <property type="entry name" value="Phage_HCP"/>
    <property type="match status" value="1"/>
</dbReference>
<dbReference type="RefSeq" id="WP_088648138.1">
    <property type="nucleotide sequence ID" value="NZ_AQQR01000001.1"/>
</dbReference>